<dbReference type="InterPro" id="IPR012334">
    <property type="entry name" value="Pectin_lyas_fold"/>
</dbReference>
<keyword evidence="3" id="KW-1185">Reference proteome</keyword>
<dbReference type="AlphaFoldDB" id="A0A2R6NGW6"/>
<dbReference type="STRING" id="98765.A0A2R6NGW6"/>
<keyword evidence="1" id="KW-0732">Signal</keyword>
<evidence type="ECO:0000313" key="2">
    <source>
        <dbReference type="EMBL" id="PSR71561.1"/>
    </source>
</evidence>
<dbReference type="OrthoDB" id="1546079at2759"/>
<evidence type="ECO:0000313" key="3">
    <source>
        <dbReference type="Proteomes" id="UP000186601"/>
    </source>
</evidence>
<sequence length="121" mass="12538">MAVSALHSLLFAFLATCVVAAPKHRRSCTGTISSLSDVSDAITCTTVNIESFTVPAGMTFNLELATGTTVNMLNGNGYTFNGNGPFYWDGLGGNGGVTKPAPMLKYVSSQSLSTGSECTSE</sequence>
<protein>
    <submittedName>
        <fullName evidence="2">Uncharacterized protein</fullName>
    </submittedName>
</protein>
<feature type="chain" id="PRO_5015329376" evidence="1">
    <location>
        <begin position="21"/>
        <end position="121"/>
    </location>
</feature>
<proteinExistence type="predicted"/>
<dbReference type="InterPro" id="IPR011050">
    <property type="entry name" value="Pectin_lyase_fold/virulence"/>
</dbReference>
<feature type="signal peptide" evidence="1">
    <location>
        <begin position="1"/>
        <end position="20"/>
    </location>
</feature>
<evidence type="ECO:0000256" key="1">
    <source>
        <dbReference type="SAM" id="SignalP"/>
    </source>
</evidence>
<name>A0A2R6NGW6_9APHY</name>
<dbReference type="SUPFAM" id="SSF51126">
    <property type="entry name" value="Pectin lyase-like"/>
    <property type="match status" value="1"/>
</dbReference>
<accession>A0A2R6NGW6</accession>
<dbReference type="EMBL" id="MLYV02001271">
    <property type="protein sequence ID" value="PSR71561.1"/>
    <property type="molecule type" value="Genomic_DNA"/>
</dbReference>
<comment type="caution">
    <text evidence="2">The sequence shown here is derived from an EMBL/GenBank/DDBJ whole genome shotgun (WGS) entry which is preliminary data.</text>
</comment>
<reference evidence="2 3" key="1">
    <citation type="submission" date="2018-02" db="EMBL/GenBank/DDBJ databases">
        <title>Genome sequence of the basidiomycete white-rot fungus Phlebia centrifuga.</title>
        <authorList>
            <person name="Granchi Z."/>
            <person name="Peng M."/>
            <person name="de Vries R.P."/>
            <person name="Hilden K."/>
            <person name="Makela M.R."/>
            <person name="Grigoriev I."/>
            <person name="Riley R."/>
        </authorList>
    </citation>
    <scope>NUCLEOTIDE SEQUENCE [LARGE SCALE GENOMIC DNA]</scope>
    <source>
        <strain evidence="2 3">FBCC195</strain>
    </source>
</reference>
<dbReference type="Proteomes" id="UP000186601">
    <property type="component" value="Unassembled WGS sequence"/>
</dbReference>
<dbReference type="Gene3D" id="2.160.20.10">
    <property type="entry name" value="Single-stranded right-handed beta-helix, Pectin lyase-like"/>
    <property type="match status" value="1"/>
</dbReference>
<organism evidence="2 3">
    <name type="scientific">Hermanssonia centrifuga</name>
    <dbReference type="NCBI Taxonomy" id="98765"/>
    <lineage>
        <taxon>Eukaryota</taxon>
        <taxon>Fungi</taxon>
        <taxon>Dikarya</taxon>
        <taxon>Basidiomycota</taxon>
        <taxon>Agaricomycotina</taxon>
        <taxon>Agaricomycetes</taxon>
        <taxon>Polyporales</taxon>
        <taxon>Meruliaceae</taxon>
        <taxon>Hermanssonia</taxon>
    </lineage>
</organism>
<gene>
    <name evidence="2" type="ORF">PHLCEN_2v12570</name>
</gene>